<evidence type="ECO:0000256" key="7">
    <source>
        <dbReference type="SAM" id="SignalP"/>
    </source>
</evidence>
<dbReference type="GO" id="GO:0006665">
    <property type="term" value="P:sphingolipid metabolic process"/>
    <property type="evidence" value="ECO:0007669"/>
    <property type="project" value="InterPro"/>
</dbReference>
<keyword evidence="3 7" id="KW-0732">Signal</keyword>
<dbReference type="SUPFAM" id="SSF47862">
    <property type="entry name" value="Saposin"/>
    <property type="match status" value="5"/>
</dbReference>
<dbReference type="Pfam" id="PF03489">
    <property type="entry name" value="SapB_2"/>
    <property type="match status" value="6"/>
</dbReference>
<dbReference type="SMART" id="SM00162">
    <property type="entry name" value="SAPA"/>
    <property type="match status" value="2"/>
</dbReference>
<dbReference type="InterPro" id="IPR008373">
    <property type="entry name" value="Saposin"/>
</dbReference>
<evidence type="ECO:0000259" key="9">
    <source>
        <dbReference type="PROSITE" id="PS51110"/>
    </source>
</evidence>
<feature type="domain" description="Saposin B-type" evidence="8">
    <location>
        <begin position="627"/>
        <end position="708"/>
    </location>
</feature>
<comment type="subcellular location">
    <subcellularLocation>
        <location evidence="1">Secreted</location>
    </subcellularLocation>
</comment>
<feature type="domain" description="Saposin B-type" evidence="8">
    <location>
        <begin position="417"/>
        <end position="498"/>
    </location>
</feature>
<feature type="domain" description="Saposin A-type" evidence="9">
    <location>
        <begin position="15"/>
        <end position="55"/>
    </location>
</feature>
<dbReference type="SMART" id="SM00741">
    <property type="entry name" value="SapB"/>
    <property type="match status" value="6"/>
</dbReference>
<name>A0A3M7QM61_BRAPC</name>
<proteinExistence type="predicted"/>
<keyword evidence="11" id="KW-1185">Reference proteome</keyword>
<dbReference type="InterPro" id="IPR003119">
    <property type="entry name" value="SAP_A"/>
</dbReference>
<dbReference type="Proteomes" id="UP000276133">
    <property type="component" value="Unassembled WGS sequence"/>
</dbReference>
<dbReference type="Pfam" id="PF02199">
    <property type="entry name" value="SapA"/>
    <property type="match status" value="1"/>
</dbReference>
<dbReference type="GO" id="GO:0005576">
    <property type="term" value="C:extracellular region"/>
    <property type="evidence" value="ECO:0007669"/>
    <property type="project" value="UniProtKB-SubCell"/>
</dbReference>
<evidence type="ECO:0000313" key="10">
    <source>
        <dbReference type="EMBL" id="RNA12359.1"/>
    </source>
</evidence>
<accession>A0A3M7QM61</accession>
<dbReference type="InterPro" id="IPR051428">
    <property type="entry name" value="Sphingo_Act-Surfact_Prot"/>
</dbReference>
<evidence type="ECO:0000256" key="1">
    <source>
        <dbReference type="ARBA" id="ARBA00004613"/>
    </source>
</evidence>
<dbReference type="STRING" id="10195.A0A3M7QM61"/>
<dbReference type="OrthoDB" id="69496at2759"/>
<feature type="domain" description="Saposin B-type" evidence="8">
    <location>
        <begin position="743"/>
        <end position="824"/>
    </location>
</feature>
<gene>
    <name evidence="10" type="ORF">BpHYR1_017715</name>
</gene>
<evidence type="ECO:0000256" key="6">
    <source>
        <dbReference type="ARBA" id="ARBA00023180"/>
    </source>
</evidence>
<dbReference type="GO" id="GO:0016020">
    <property type="term" value="C:membrane"/>
    <property type="evidence" value="ECO:0007669"/>
    <property type="project" value="GOC"/>
</dbReference>
<dbReference type="PRINTS" id="PR01797">
    <property type="entry name" value="SAPOSIN"/>
</dbReference>
<dbReference type="InterPro" id="IPR008138">
    <property type="entry name" value="SapB_2"/>
</dbReference>
<feature type="domain" description="Saposin B-type" evidence="8">
    <location>
        <begin position="182"/>
        <end position="264"/>
    </location>
</feature>
<evidence type="ECO:0000256" key="3">
    <source>
        <dbReference type="ARBA" id="ARBA00022729"/>
    </source>
</evidence>
<feature type="signal peptide" evidence="7">
    <location>
        <begin position="1"/>
        <end position="19"/>
    </location>
</feature>
<dbReference type="AlphaFoldDB" id="A0A3M7QM61"/>
<comment type="caution">
    <text evidence="10">The sequence shown here is derived from an EMBL/GenBank/DDBJ whole genome shotgun (WGS) entry which is preliminary data.</text>
</comment>
<dbReference type="Pfam" id="PF05184">
    <property type="entry name" value="SapB_1"/>
    <property type="match status" value="4"/>
</dbReference>
<dbReference type="GO" id="GO:0005764">
    <property type="term" value="C:lysosome"/>
    <property type="evidence" value="ECO:0007669"/>
    <property type="project" value="InterPro"/>
</dbReference>
<keyword evidence="6" id="KW-0325">Glycoprotein</keyword>
<dbReference type="PROSITE" id="PS51110">
    <property type="entry name" value="SAP_A"/>
    <property type="match status" value="1"/>
</dbReference>
<sequence length="839" mass="95261">MLKILFLAILVLSLGYSKADQCVRGPSYWCKSIQNANECNAFKHCLQTVWTTHLSYASKKQLELSNKPNACTNCVSCLNSDLSRCQFDNFKQQIQELKHHNLPSESICTLLDQCNEHKLVDHNHIEYKFDSRFKCGIHPRNWCDTLETAKRCDSLDTCFSQWSRLKFKLKDSIDSESAKLNSEKTCGFCLYIFQKLRQSILENSTEINVRDYLEGACTLLPSQNLTDLCTKEVDTYLPEIYNMLRNNMDPGIICRVLKQCSDASLELVSEPTINLIDSISFTVLNDKDVVVKSPIQTVQVNSELLSGQKSNSLVGELERTMGVGCELCTIVMNAAKYMIETKTDSKKVLNFIEHQLCGRLGTLNNTCVEYVEQEGAEIIELLIKSVDPAMVCHAMGLCLKIQVEQSEPKFYDLNVRNPLNCTLCKVVFNQVKKMLADQRSQAKILTYIDGNLCQKIGKSRELCKTLIDAYGPLFLDIIARDVHPAQLCVMIGMCSSYNEVVAQETGAQSTQYCVMCEFLITVLEKYITQNSTIPEIEAWMSYVCQHVMPVSIRGECSDFVTTYGEIILNLLTSQVPPQKVCTFMKLCSNSEKGPLFGEETDLFKHKSSLVWQKEKSAVERVEESRGMSIRCTVCQFSIQYISNEYSLDKTEKAVEFTISNVCKLIPKSYRAHCDSMVDRHGVRLINFMDKFSEPVQVCSKIRFCPAENNKDALVNMIEVVPARPVENRNEVRHVEEPVFLGNKTLQCSLCLYVAEMIDNKLKENKTEEQITKELLLVCNLFPDTLKDQCSAFINEYGPYVVQLIASDLDPDVTCAALKLCEKTMQRDLIKQAILRKLQN</sequence>
<dbReference type="InterPro" id="IPR007856">
    <property type="entry name" value="SapB_1"/>
</dbReference>
<dbReference type="InterPro" id="IPR011001">
    <property type="entry name" value="Saposin-like"/>
</dbReference>
<feature type="domain" description="Saposin B-type" evidence="8">
    <location>
        <begin position="321"/>
        <end position="402"/>
    </location>
</feature>
<keyword evidence="4" id="KW-0677">Repeat</keyword>
<evidence type="ECO:0000256" key="2">
    <source>
        <dbReference type="ARBA" id="ARBA00022525"/>
    </source>
</evidence>
<organism evidence="10 11">
    <name type="scientific">Brachionus plicatilis</name>
    <name type="common">Marine rotifer</name>
    <name type="synonym">Brachionus muelleri</name>
    <dbReference type="NCBI Taxonomy" id="10195"/>
    <lineage>
        <taxon>Eukaryota</taxon>
        <taxon>Metazoa</taxon>
        <taxon>Spiralia</taxon>
        <taxon>Gnathifera</taxon>
        <taxon>Rotifera</taxon>
        <taxon>Eurotatoria</taxon>
        <taxon>Monogononta</taxon>
        <taxon>Pseudotrocha</taxon>
        <taxon>Ploima</taxon>
        <taxon>Brachionidae</taxon>
        <taxon>Brachionus</taxon>
    </lineage>
</organism>
<feature type="domain" description="Saposin B-type" evidence="8">
    <location>
        <begin position="509"/>
        <end position="591"/>
    </location>
</feature>
<evidence type="ECO:0000256" key="5">
    <source>
        <dbReference type="ARBA" id="ARBA00023157"/>
    </source>
</evidence>
<dbReference type="PANTHER" id="PTHR11480">
    <property type="entry name" value="SAPOSIN-RELATED"/>
    <property type="match status" value="1"/>
</dbReference>
<keyword evidence="2" id="KW-0964">Secreted</keyword>
<dbReference type="PANTHER" id="PTHR11480:SF3">
    <property type="entry name" value="BCDNA.GH08312"/>
    <property type="match status" value="1"/>
</dbReference>
<dbReference type="EMBL" id="REGN01005707">
    <property type="protein sequence ID" value="RNA12359.1"/>
    <property type="molecule type" value="Genomic_DNA"/>
</dbReference>
<keyword evidence="5" id="KW-1015">Disulfide bond</keyword>
<evidence type="ECO:0000259" key="8">
    <source>
        <dbReference type="PROSITE" id="PS50015"/>
    </source>
</evidence>
<feature type="chain" id="PRO_5018300285" evidence="7">
    <location>
        <begin position="20"/>
        <end position="839"/>
    </location>
</feature>
<protein>
    <submittedName>
        <fullName evidence="10">Proactivator polypeptide-like</fullName>
    </submittedName>
</protein>
<dbReference type="PROSITE" id="PS50015">
    <property type="entry name" value="SAP_B"/>
    <property type="match status" value="6"/>
</dbReference>
<evidence type="ECO:0000256" key="4">
    <source>
        <dbReference type="ARBA" id="ARBA00022737"/>
    </source>
</evidence>
<evidence type="ECO:0000313" key="11">
    <source>
        <dbReference type="Proteomes" id="UP000276133"/>
    </source>
</evidence>
<dbReference type="InterPro" id="IPR008139">
    <property type="entry name" value="SaposinB_dom"/>
</dbReference>
<reference evidence="10 11" key="1">
    <citation type="journal article" date="2018" name="Sci. Rep.">
        <title>Genomic signatures of local adaptation to the degree of environmental predictability in rotifers.</title>
        <authorList>
            <person name="Franch-Gras L."/>
            <person name="Hahn C."/>
            <person name="Garcia-Roger E.M."/>
            <person name="Carmona M.J."/>
            <person name="Serra M."/>
            <person name="Gomez A."/>
        </authorList>
    </citation>
    <scope>NUCLEOTIDE SEQUENCE [LARGE SCALE GENOMIC DNA]</scope>
    <source>
        <strain evidence="10">HYR1</strain>
    </source>
</reference>
<dbReference type="Gene3D" id="1.10.225.10">
    <property type="entry name" value="Saposin-like"/>
    <property type="match status" value="6"/>
</dbReference>